<reference evidence="1 2" key="1">
    <citation type="journal article" date="2014" name="Nature">
        <title>An environmental bacterial taxon with a large and distinct metabolic repertoire.</title>
        <authorList>
            <person name="Wilson M.C."/>
            <person name="Mori T."/>
            <person name="Ruckert C."/>
            <person name="Uria A.R."/>
            <person name="Helf M.J."/>
            <person name="Takada K."/>
            <person name="Gernert C."/>
            <person name="Steffens U.A."/>
            <person name="Heycke N."/>
            <person name="Schmitt S."/>
            <person name="Rinke C."/>
            <person name="Helfrich E.J."/>
            <person name="Brachmann A.O."/>
            <person name="Gurgui C."/>
            <person name="Wakimoto T."/>
            <person name="Kracht M."/>
            <person name="Crusemann M."/>
            <person name="Hentschel U."/>
            <person name="Abe I."/>
            <person name="Matsunaga S."/>
            <person name="Kalinowski J."/>
            <person name="Takeyama H."/>
            <person name="Piel J."/>
        </authorList>
    </citation>
    <scope>NUCLEOTIDE SEQUENCE [LARGE SCALE GENOMIC DNA]</scope>
    <source>
        <strain evidence="2">TSY1</strain>
    </source>
</reference>
<dbReference type="HOGENOM" id="CLU_3023441_0_0_7"/>
<dbReference type="AlphaFoldDB" id="W4LBD4"/>
<accession>W4LBD4</accession>
<organism evidence="1 2">
    <name type="scientific">Entotheonella factor</name>
    <dbReference type="NCBI Taxonomy" id="1429438"/>
    <lineage>
        <taxon>Bacteria</taxon>
        <taxon>Pseudomonadati</taxon>
        <taxon>Nitrospinota/Tectimicrobiota group</taxon>
        <taxon>Candidatus Tectimicrobiota</taxon>
        <taxon>Candidatus Entotheonellia</taxon>
        <taxon>Candidatus Entotheonellales</taxon>
        <taxon>Candidatus Entotheonellaceae</taxon>
        <taxon>Candidatus Entotheonella</taxon>
    </lineage>
</organism>
<keyword evidence="2" id="KW-1185">Reference proteome</keyword>
<sequence length="55" mass="5908">MQVTIQHVAVKSDTQGNKAKIAPASQTGRGQAVDMSVAPCLYCPSFILFVWGLKD</sequence>
<evidence type="ECO:0000313" key="1">
    <source>
        <dbReference type="EMBL" id="ETW95388.1"/>
    </source>
</evidence>
<evidence type="ECO:0000313" key="2">
    <source>
        <dbReference type="Proteomes" id="UP000019141"/>
    </source>
</evidence>
<comment type="caution">
    <text evidence="1">The sequence shown here is derived from an EMBL/GenBank/DDBJ whole genome shotgun (WGS) entry which is preliminary data.</text>
</comment>
<dbReference type="EMBL" id="AZHW01000923">
    <property type="protein sequence ID" value="ETW95388.1"/>
    <property type="molecule type" value="Genomic_DNA"/>
</dbReference>
<gene>
    <name evidence="1" type="ORF">ETSY1_30820</name>
</gene>
<protein>
    <submittedName>
        <fullName evidence="1">Uncharacterized protein</fullName>
    </submittedName>
</protein>
<dbReference type="Proteomes" id="UP000019141">
    <property type="component" value="Unassembled WGS sequence"/>
</dbReference>
<proteinExistence type="predicted"/>
<name>W4LBD4_ENTF1</name>